<keyword evidence="2" id="KW-1185">Reference proteome</keyword>
<evidence type="ECO:0000313" key="2">
    <source>
        <dbReference type="Proteomes" id="UP001146351"/>
    </source>
</evidence>
<dbReference type="EMBL" id="JAPQKO010000003">
    <property type="protein sequence ID" value="KAJ5172412.1"/>
    <property type="molecule type" value="Genomic_DNA"/>
</dbReference>
<name>A0A9W9IEZ1_9EURO</name>
<sequence length="271" mass="31178">MSLKLADQDTLFAALGIQNDQESRTHVCALLAVFLAEEGVTIVEERLDTTRFRETLRFDLCNPSTSRLGMQVQPLFRKDPHRCIEALFQLACHIKRQPLFYRRVDISPVMLFPRVSVNGIPDSDLRVHRAAWPPQPMFGFRLRDLLAKTGKRRVISADEKWIDATCLDLDLLVNGLSKSECHGFDPARDDILWTREDPSFFKELQHGFRLPSEEVVTRDNFQNLIEGAIAGCHDRGVPRWPQQIFGRCKIHFIIRPHDQVRGSGTLFEYPL</sequence>
<dbReference type="AlphaFoldDB" id="A0A9W9IEZ1"/>
<protein>
    <submittedName>
        <fullName evidence="1">Uncharacterized protein</fullName>
    </submittedName>
</protein>
<reference evidence="1" key="2">
    <citation type="journal article" date="2023" name="IMA Fungus">
        <title>Comparative genomic study of the Penicillium genus elucidates a diverse pangenome and 15 lateral gene transfer events.</title>
        <authorList>
            <person name="Petersen C."/>
            <person name="Sorensen T."/>
            <person name="Nielsen M.R."/>
            <person name="Sondergaard T.E."/>
            <person name="Sorensen J.L."/>
            <person name="Fitzpatrick D.A."/>
            <person name="Frisvad J.C."/>
            <person name="Nielsen K.L."/>
        </authorList>
    </citation>
    <scope>NUCLEOTIDE SEQUENCE</scope>
    <source>
        <strain evidence="1">IBT 21917</strain>
    </source>
</reference>
<gene>
    <name evidence="1" type="ORF">N7492_005005</name>
</gene>
<proteinExistence type="predicted"/>
<comment type="caution">
    <text evidence="1">The sequence shown here is derived from an EMBL/GenBank/DDBJ whole genome shotgun (WGS) entry which is preliminary data.</text>
</comment>
<accession>A0A9W9IEZ1</accession>
<reference evidence="1" key="1">
    <citation type="submission" date="2022-11" db="EMBL/GenBank/DDBJ databases">
        <authorList>
            <person name="Petersen C."/>
        </authorList>
    </citation>
    <scope>NUCLEOTIDE SEQUENCE</scope>
    <source>
        <strain evidence="1">IBT 21917</strain>
    </source>
</reference>
<dbReference type="Proteomes" id="UP001146351">
    <property type="component" value="Unassembled WGS sequence"/>
</dbReference>
<evidence type="ECO:0000313" key="1">
    <source>
        <dbReference type="EMBL" id="KAJ5172412.1"/>
    </source>
</evidence>
<organism evidence="1 2">
    <name type="scientific">Penicillium capsulatum</name>
    <dbReference type="NCBI Taxonomy" id="69766"/>
    <lineage>
        <taxon>Eukaryota</taxon>
        <taxon>Fungi</taxon>
        <taxon>Dikarya</taxon>
        <taxon>Ascomycota</taxon>
        <taxon>Pezizomycotina</taxon>
        <taxon>Eurotiomycetes</taxon>
        <taxon>Eurotiomycetidae</taxon>
        <taxon>Eurotiales</taxon>
        <taxon>Aspergillaceae</taxon>
        <taxon>Penicillium</taxon>
    </lineage>
</organism>